<evidence type="ECO:0000256" key="5">
    <source>
        <dbReference type="ARBA" id="ARBA00023186"/>
    </source>
</evidence>
<dbReference type="EMBL" id="FN648927">
    <property type="protein sequence ID" value="CBN75153.1"/>
    <property type="molecule type" value="Genomic_DNA"/>
</dbReference>
<organism evidence="8 9">
    <name type="scientific">Ectocarpus siliculosus</name>
    <name type="common">Brown alga</name>
    <name type="synonym">Conferva siliculosa</name>
    <dbReference type="NCBI Taxonomy" id="2880"/>
    <lineage>
        <taxon>Eukaryota</taxon>
        <taxon>Sar</taxon>
        <taxon>Stramenopiles</taxon>
        <taxon>Ochrophyta</taxon>
        <taxon>PX clade</taxon>
        <taxon>Phaeophyceae</taxon>
        <taxon>Ectocarpales</taxon>
        <taxon>Ectocarpaceae</taxon>
        <taxon>Ectocarpus</taxon>
    </lineage>
</organism>
<gene>
    <name evidence="8" type="ORF">Esi_0070_0112</name>
</gene>
<dbReference type="OMA" id="CSYDERE"/>
<evidence type="ECO:0000313" key="9">
    <source>
        <dbReference type="Proteomes" id="UP000002630"/>
    </source>
</evidence>
<reference evidence="8 9" key="1">
    <citation type="journal article" date="2010" name="Nature">
        <title>The Ectocarpus genome and the independent evolution of multicellularity in brown algae.</title>
        <authorList>
            <person name="Cock J.M."/>
            <person name="Sterck L."/>
            <person name="Rouze P."/>
            <person name="Scornet D."/>
            <person name="Allen A.E."/>
            <person name="Amoutzias G."/>
            <person name="Anthouard V."/>
            <person name="Artiguenave F."/>
            <person name="Aury J.M."/>
            <person name="Badger J.H."/>
            <person name="Beszteri B."/>
            <person name="Billiau K."/>
            <person name="Bonnet E."/>
            <person name="Bothwell J.H."/>
            <person name="Bowler C."/>
            <person name="Boyen C."/>
            <person name="Brownlee C."/>
            <person name="Carrano C.J."/>
            <person name="Charrier B."/>
            <person name="Cho G.Y."/>
            <person name="Coelho S.M."/>
            <person name="Collen J."/>
            <person name="Corre E."/>
            <person name="Da Silva C."/>
            <person name="Delage L."/>
            <person name="Delaroque N."/>
            <person name="Dittami S.M."/>
            <person name="Doulbeau S."/>
            <person name="Elias M."/>
            <person name="Farnham G."/>
            <person name="Gachon C.M."/>
            <person name="Gschloessl B."/>
            <person name="Heesch S."/>
            <person name="Jabbari K."/>
            <person name="Jubin C."/>
            <person name="Kawai H."/>
            <person name="Kimura K."/>
            <person name="Kloareg B."/>
            <person name="Kupper F.C."/>
            <person name="Lang D."/>
            <person name="Le Bail A."/>
            <person name="Leblanc C."/>
            <person name="Lerouge P."/>
            <person name="Lohr M."/>
            <person name="Lopez P.J."/>
            <person name="Martens C."/>
            <person name="Maumus F."/>
            <person name="Michel G."/>
            <person name="Miranda-Saavedra D."/>
            <person name="Morales J."/>
            <person name="Moreau H."/>
            <person name="Motomura T."/>
            <person name="Nagasato C."/>
            <person name="Napoli C.A."/>
            <person name="Nelson D.R."/>
            <person name="Nyvall-Collen P."/>
            <person name="Peters A.F."/>
            <person name="Pommier C."/>
            <person name="Potin P."/>
            <person name="Poulain J."/>
            <person name="Quesneville H."/>
            <person name="Read B."/>
            <person name="Rensing S.A."/>
            <person name="Ritter A."/>
            <person name="Rousvoal S."/>
            <person name="Samanta M."/>
            <person name="Samson G."/>
            <person name="Schroeder D.C."/>
            <person name="Segurens B."/>
            <person name="Strittmatter M."/>
            <person name="Tonon T."/>
            <person name="Tregear J.W."/>
            <person name="Valentin K."/>
            <person name="von Dassow P."/>
            <person name="Yamagishi T."/>
            <person name="Van de Peer Y."/>
            <person name="Wincker P."/>
        </authorList>
    </citation>
    <scope>NUCLEOTIDE SEQUENCE [LARGE SCALE GENOMIC DNA]</scope>
    <source>
        <strain evidence="9">Ec32 / CCAP1310/4</strain>
    </source>
</reference>
<comment type="similarity">
    <text evidence="2">Belongs to the ASF1 family.</text>
</comment>
<keyword evidence="9" id="KW-1185">Reference proteome</keyword>
<keyword evidence="4" id="KW-0804">Transcription</keyword>
<dbReference type="InParanoid" id="D8LS96"/>
<comment type="subcellular location">
    <subcellularLocation>
        <location evidence="1">Nucleus</location>
    </subcellularLocation>
</comment>
<evidence type="ECO:0000256" key="3">
    <source>
        <dbReference type="ARBA" id="ARBA00023015"/>
    </source>
</evidence>
<dbReference type="PANTHER" id="PTHR12040">
    <property type="entry name" value="ANTI-SILENCING PROTEIN 1"/>
    <property type="match status" value="1"/>
</dbReference>
<evidence type="ECO:0000256" key="7">
    <source>
        <dbReference type="SAM" id="MobiDB-lite"/>
    </source>
</evidence>
<protein>
    <recommendedName>
        <fullName evidence="10">Anti-silencing factor</fullName>
    </recommendedName>
</protein>
<keyword evidence="5" id="KW-0143">Chaperone</keyword>
<dbReference type="GO" id="GO:0006335">
    <property type="term" value="P:DNA replication-dependent chromatin assembly"/>
    <property type="evidence" value="ECO:0007669"/>
    <property type="project" value="TreeGrafter"/>
</dbReference>
<dbReference type="PANTHER" id="PTHR12040:SF0">
    <property type="entry name" value="HISTONE CHAPERONE ASF1"/>
    <property type="match status" value="1"/>
</dbReference>
<evidence type="ECO:0008006" key="10">
    <source>
        <dbReference type="Google" id="ProtNLM"/>
    </source>
</evidence>
<dbReference type="Gene3D" id="2.60.40.1490">
    <property type="entry name" value="Histone chaperone ASF1-like"/>
    <property type="match status" value="1"/>
</dbReference>
<dbReference type="AlphaFoldDB" id="D8LS96"/>
<evidence type="ECO:0000256" key="2">
    <source>
        <dbReference type="ARBA" id="ARBA00006051"/>
    </source>
</evidence>
<feature type="region of interest" description="Disordered" evidence="7">
    <location>
        <begin position="208"/>
        <end position="276"/>
    </location>
</feature>
<dbReference type="GO" id="GO:0000785">
    <property type="term" value="C:chromatin"/>
    <property type="evidence" value="ECO:0007669"/>
    <property type="project" value="TreeGrafter"/>
</dbReference>
<evidence type="ECO:0000256" key="4">
    <source>
        <dbReference type="ARBA" id="ARBA00023163"/>
    </source>
</evidence>
<evidence type="ECO:0000256" key="6">
    <source>
        <dbReference type="ARBA" id="ARBA00023242"/>
    </source>
</evidence>
<keyword evidence="3" id="KW-0805">Transcription regulation</keyword>
<evidence type="ECO:0000313" key="8">
    <source>
        <dbReference type="EMBL" id="CBN75153.1"/>
    </source>
</evidence>
<dbReference type="InterPro" id="IPR006818">
    <property type="entry name" value="ASF1-like"/>
</dbReference>
<dbReference type="GO" id="GO:0005634">
    <property type="term" value="C:nucleus"/>
    <property type="evidence" value="ECO:0007669"/>
    <property type="project" value="UniProtKB-SubCell"/>
</dbReference>
<dbReference type="eggNOG" id="KOG3265">
    <property type="taxonomic scope" value="Eukaryota"/>
</dbReference>
<accession>D8LS96</accession>
<evidence type="ECO:0000256" key="1">
    <source>
        <dbReference type="ARBA" id="ARBA00004123"/>
    </source>
</evidence>
<dbReference type="SUPFAM" id="SSF101546">
    <property type="entry name" value="ASF1-like"/>
    <property type="match status" value="1"/>
</dbReference>
<proteinExistence type="inferred from homology"/>
<feature type="compositionally biased region" description="Acidic residues" evidence="7">
    <location>
        <begin position="243"/>
        <end position="268"/>
    </location>
</feature>
<dbReference type="InterPro" id="IPR036747">
    <property type="entry name" value="ASF1-like_sf"/>
</dbReference>
<dbReference type="STRING" id="2880.D8LS96"/>
<dbReference type="GO" id="GO:0042393">
    <property type="term" value="F:histone binding"/>
    <property type="evidence" value="ECO:0007669"/>
    <property type="project" value="TreeGrafter"/>
</dbReference>
<dbReference type="Proteomes" id="UP000002630">
    <property type="component" value="Linkage Group LG26"/>
</dbReference>
<dbReference type="EMBL" id="FN649751">
    <property type="protein sequence ID" value="CBN75153.1"/>
    <property type="molecule type" value="Genomic_DNA"/>
</dbReference>
<dbReference type="OrthoDB" id="29755at2759"/>
<name>D8LS96_ECTSI</name>
<dbReference type="Pfam" id="PF04729">
    <property type="entry name" value="ASF1_hist_chap"/>
    <property type="match status" value="1"/>
</dbReference>
<sequence>MSIVNVTNVVVLDNPTAFKNPLTFEVTFECLEALDADLEWKVIYVGSAEDTQYDQVLEEVDVGPIPIGVNKFVLTAESPDPATIPPTDLVGVTVTLITCCYKQREFIRVGYYVNNEHNDPAVNAEIQEGRIPPADTLDPAHITRNILADKPRVTRFPIDWNAAPGEAGAAAAAAAAAAAGADGAAADGAMDEDDEMGVDNGVDEGEGAAAVASAGGEGEGSESMGSDGDDDESVDSDGSGDAMADEADADADMDADSSGAEEMEDVAGDEARAGTAAMRGAAAAAAVATATPVAGGLSTRVLSAASDPNENIQPIVLPNSGSAPASATQVAAVAEQVSCGKADGIAAAPAATTA</sequence>
<keyword evidence="6" id="KW-0539">Nucleus</keyword>